<name>A0A0A8YM08_ARUDO</name>
<evidence type="ECO:0000256" key="1">
    <source>
        <dbReference type="SAM" id="Phobius"/>
    </source>
</evidence>
<keyword evidence="1" id="KW-0472">Membrane</keyword>
<protein>
    <submittedName>
        <fullName evidence="2">Uncharacterized protein</fullName>
    </submittedName>
</protein>
<dbReference type="AlphaFoldDB" id="A0A0A8YM08"/>
<feature type="transmembrane region" description="Helical" evidence="1">
    <location>
        <begin position="14"/>
        <end position="32"/>
    </location>
</feature>
<keyword evidence="1" id="KW-0812">Transmembrane</keyword>
<reference evidence="2" key="1">
    <citation type="submission" date="2014-09" db="EMBL/GenBank/DDBJ databases">
        <authorList>
            <person name="Magalhaes I.L.F."/>
            <person name="Oliveira U."/>
            <person name="Santos F.R."/>
            <person name="Vidigal T.H.D.A."/>
            <person name="Brescovit A.D."/>
            <person name="Santos A.J."/>
        </authorList>
    </citation>
    <scope>NUCLEOTIDE SEQUENCE</scope>
    <source>
        <tissue evidence="2">Shoot tissue taken approximately 20 cm above the soil surface</tissue>
    </source>
</reference>
<keyword evidence="1" id="KW-1133">Transmembrane helix</keyword>
<evidence type="ECO:0000313" key="2">
    <source>
        <dbReference type="EMBL" id="JAD27544.1"/>
    </source>
</evidence>
<organism evidence="2">
    <name type="scientific">Arundo donax</name>
    <name type="common">Giant reed</name>
    <name type="synonym">Donax arundinaceus</name>
    <dbReference type="NCBI Taxonomy" id="35708"/>
    <lineage>
        <taxon>Eukaryota</taxon>
        <taxon>Viridiplantae</taxon>
        <taxon>Streptophyta</taxon>
        <taxon>Embryophyta</taxon>
        <taxon>Tracheophyta</taxon>
        <taxon>Spermatophyta</taxon>
        <taxon>Magnoliopsida</taxon>
        <taxon>Liliopsida</taxon>
        <taxon>Poales</taxon>
        <taxon>Poaceae</taxon>
        <taxon>PACMAD clade</taxon>
        <taxon>Arundinoideae</taxon>
        <taxon>Arundineae</taxon>
        <taxon>Arundo</taxon>
    </lineage>
</organism>
<dbReference type="EMBL" id="GBRH01270351">
    <property type="protein sequence ID" value="JAD27544.1"/>
    <property type="molecule type" value="Transcribed_RNA"/>
</dbReference>
<sequence>MVIYVANFKSVTTILNAFFSLMSVLHQLYVIISWKILGVCHQNGNYLINPLNPYKTKSVYDIVFESF</sequence>
<accession>A0A0A8YM08</accession>
<proteinExistence type="predicted"/>
<reference evidence="2" key="2">
    <citation type="journal article" date="2015" name="Data Brief">
        <title>Shoot transcriptome of the giant reed, Arundo donax.</title>
        <authorList>
            <person name="Barrero R.A."/>
            <person name="Guerrero F.D."/>
            <person name="Moolhuijzen P."/>
            <person name="Goolsby J.A."/>
            <person name="Tidwell J."/>
            <person name="Bellgard S.E."/>
            <person name="Bellgard M.I."/>
        </authorList>
    </citation>
    <scope>NUCLEOTIDE SEQUENCE</scope>
    <source>
        <tissue evidence="2">Shoot tissue taken approximately 20 cm above the soil surface</tissue>
    </source>
</reference>